<dbReference type="KEGG" id="vap:Vapar_4968"/>
<sequence>MWLQHAPSRATHTTTMEIHTMSTTTSFLIRKGELATTQLHTATDQPLADGQVRVRIDSFALTSNNITYAAFGDAMSYWQFFPSTEEGWGSIPVWGFASVVQSLHTGVAVGERLYGYWPMSSGAVLSPDRLSPGRFTDAAPHRAELPAVYNQYFRCNADPLYTADTEDVQALLRPLFITSWLIDDFMADNDFFGANTMLLSSASSKTAYGTAFQLHQREGIEVIGLTSPANVAFCESLGCYHRVLTYDALDGIAADTPCVYVDFAGNAGLRNAIHTRFSNLKYSCSIGGTHVEQLAAKGAGKDLAGPRATLFFAPAQIKKRTAEWGADEFGRRMVAAWHHFLATVTDAKNPWLRAEHHHGGEAVQAAYAQVLAGKGDPRIGHILSLYKQPGGL</sequence>
<dbReference type="OrthoDB" id="8953110at2"/>
<protein>
    <recommendedName>
        <fullName evidence="2">DUF2855 family protein</fullName>
    </recommendedName>
</protein>
<evidence type="ECO:0008006" key="2">
    <source>
        <dbReference type="Google" id="ProtNLM"/>
    </source>
</evidence>
<dbReference type="STRING" id="543728.Vapar_4968"/>
<dbReference type="Pfam" id="PF11017">
    <property type="entry name" value="DUF2855"/>
    <property type="match status" value="1"/>
</dbReference>
<gene>
    <name evidence="1" type="ordered locus">Vapar_4968</name>
</gene>
<dbReference type="EMBL" id="CP001635">
    <property type="protein sequence ID" value="ACS21572.1"/>
    <property type="molecule type" value="Genomic_DNA"/>
</dbReference>
<evidence type="ECO:0000313" key="1">
    <source>
        <dbReference type="EMBL" id="ACS21572.1"/>
    </source>
</evidence>
<dbReference type="HOGENOM" id="CLU_037224_1_0_4"/>
<name>C5CPA8_VARPS</name>
<dbReference type="AlphaFoldDB" id="C5CPA8"/>
<dbReference type="InterPro" id="IPR021276">
    <property type="entry name" value="DUF2855"/>
</dbReference>
<organism evidence="1">
    <name type="scientific">Variovorax paradoxus (strain S110)</name>
    <dbReference type="NCBI Taxonomy" id="543728"/>
    <lineage>
        <taxon>Bacteria</taxon>
        <taxon>Pseudomonadati</taxon>
        <taxon>Pseudomonadota</taxon>
        <taxon>Betaproteobacteria</taxon>
        <taxon>Burkholderiales</taxon>
        <taxon>Comamonadaceae</taxon>
        <taxon>Variovorax</taxon>
    </lineage>
</organism>
<proteinExistence type="predicted"/>
<accession>C5CPA8</accession>
<reference evidence="1" key="1">
    <citation type="submission" date="2009-06" db="EMBL/GenBank/DDBJ databases">
        <title>Complete sequence of chromosome 1 of Variovorax paradoxus S110.</title>
        <authorList>
            <consortium name="US DOE Joint Genome Institute"/>
            <person name="Lucas S."/>
            <person name="Copeland A."/>
            <person name="Lapidus A."/>
            <person name="Glavina del Rio T."/>
            <person name="Tice H."/>
            <person name="Bruce D."/>
            <person name="Goodwin L."/>
            <person name="Pitluck S."/>
            <person name="Chertkov O."/>
            <person name="Brettin T."/>
            <person name="Detter J.C."/>
            <person name="Han C."/>
            <person name="Larimer F."/>
            <person name="Land M."/>
            <person name="Hauser L."/>
            <person name="Kyrpides N."/>
            <person name="Ovchinnikova G."/>
            <person name="Orwin P."/>
            <person name="Leadbetter J.R."/>
            <person name="Spain J.C."/>
            <person name="Han J.I."/>
        </authorList>
    </citation>
    <scope>NUCLEOTIDE SEQUENCE</scope>
    <source>
        <strain evidence="1">S110</strain>
    </source>
</reference>
<dbReference type="eggNOG" id="COG0604">
    <property type="taxonomic scope" value="Bacteria"/>
</dbReference>